<evidence type="ECO:0000313" key="6">
    <source>
        <dbReference type="EMBL" id="ABI56261.1"/>
    </source>
</evidence>
<proteinExistence type="predicted"/>
<name>Q0AA76_ALKEH</name>
<accession>Q0AA76</accession>
<dbReference type="KEGG" id="aeh:Mlg_0907"/>
<dbReference type="PROSITE" id="PS00867">
    <property type="entry name" value="CPSASE_2"/>
    <property type="match status" value="1"/>
</dbReference>
<dbReference type="PANTHER" id="PTHR43585">
    <property type="entry name" value="FUMIPYRROLE BIOSYNTHESIS PROTEIN C"/>
    <property type="match status" value="1"/>
</dbReference>
<protein>
    <recommendedName>
        <fullName evidence="5">ATP-grasp domain-containing protein</fullName>
    </recommendedName>
</protein>
<keyword evidence="3 4" id="KW-0067">ATP-binding</keyword>
<dbReference type="GO" id="GO:0005524">
    <property type="term" value="F:ATP binding"/>
    <property type="evidence" value="ECO:0007669"/>
    <property type="project" value="UniProtKB-UniRule"/>
</dbReference>
<keyword evidence="2 4" id="KW-0547">Nucleotide-binding</keyword>
<evidence type="ECO:0000256" key="4">
    <source>
        <dbReference type="PROSITE-ProRule" id="PRU00409"/>
    </source>
</evidence>
<dbReference type="Proteomes" id="UP000001962">
    <property type="component" value="Chromosome"/>
</dbReference>
<sequence>MVAHKNIFVFGLDEENHAFLKRVRHAEHYTFHGLLNRSELVERDDYDIPHLIEKVRTRLNGFDGSVDGLIHYIDFPVSTTVPLLAREYGLPSASLEAVLCCEHKYWARVEQARVIPDACPPFAAFDPFDDRARARLEAEIGYPFWVKPIKSFSSYLGFRIDGPEDFEHAQARMRAGIGRFAEPFDYLLDQVELPPEVRGIGGGHCLAEGIIGGHQCTLEGYGYQGHVYVYGAVDSVREPNGSSFRRYQYPSVLPEPVQQRMIEQARRFMTHIGYDNAPFNIEFYWDEATDDVWLLEVNTRLSQSHCDLFEKVDGVSHQEVAVDLALGRAPEFPQGRGEFPMAAKCFLRVFEDGKVTRVPSASEVRALEEAFPGTRIQIQAREGAWLSQLWDQDSYSYCLALIFLGGENEEDIEARFEHIREGLDFRIEKPEAA</sequence>
<keyword evidence="7" id="KW-1185">Reference proteome</keyword>
<dbReference type="InterPro" id="IPR011761">
    <property type="entry name" value="ATP-grasp"/>
</dbReference>
<dbReference type="InterPro" id="IPR005479">
    <property type="entry name" value="CPAse_ATP-bd"/>
</dbReference>
<feature type="domain" description="ATP-grasp" evidence="5">
    <location>
        <begin position="112"/>
        <end position="326"/>
    </location>
</feature>
<dbReference type="GO" id="GO:0016874">
    <property type="term" value="F:ligase activity"/>
    <property type="evidence" value="ECO:0007669"/>
    <property type="project" value="UniProtKB-KW"/>
</dbReference>
<evidence type="ECO:0000256" key="1">
    <source>
        <dbReference type="ARBA" id="ARBA00022598"/>
    </source>
</evidence>
<evidence type="ECO:0000256" key="2">
    <source>
        <dbReference type="ARBA" id="ARBA00022741"/>
    </source>
</evidence>
<dbReference type="PANTHER" id="PTHR43585:SF2">
    <property type="entry name" value="ATP-GRASP ENZYME FSQD"/>
    <property type="match status" value="1"/>
</dbReference>
<organism evidence="6 7">
    <name type="scientific">Alkalilimnicola ehrlichii (strain ATCC BAA-1101 / DSM 17681 / MLHE-1)</name>
    <dbReference type="NCBI Taxonomy" id="187272"/>
    <lineage>
        <taxon>Bacteria</taxon>
        <taxon>Pseudomonadati</taxon>
        <taxon>Pseudomonadota</taxon>
        <taxon>Gammaproteobacteria</taxon>
        <taxon>Chromatiales</taxon>
        <taxon>Ectothiorhodospiraceae</taxon>
        <taxon>Alkalilimnicola</taxon>
    </lineage>
</organism>
<evidence type="ECO:0000259" key="5">
    <source>
        <dbReference type="PROSITE" id="PS50975"/>
    </source>
</evidence>
<dbReference type="GO" id="GO:0046872">
    <property type="term" value="F:metal ion binding"/>
    <property type="evidence" value="ECO:0007669"/>
    <property type="project" value="InterPro"/>
</dbReference>
<reference evidence="7" key="1">
    <citation type="submission" date="2006-08" db="EMBL/GenBank/DDBJ databases">
        <title>Complete sequence of Alkalilimnicola ehrilichei MLHE-1.</title>
        <authorList>
            <person name="Copeland A."/>
            <person name="Lucas S."/>
            <person name="Lapidus A."/>
            <person name="Barry K."/>
            <person name="Detter J.C."/>
            <person name="Glavina del Rio T."/>
            <person name="Hammon N."/>
            <person name="Israni S."/>
            <person name="Dalin E."/>
            <person name="Tice H."/>
            <person name="Pitluck S."/>
            <person name="Sims D."/>
            <person name="Brettin T."/>
            <person name="Bruce D."/>
            <person name="Han C."/>
            <person name="Tapia R."/>
            <person name="Gilna P."/>
            <person name="Schmutz J."/>
            <person name="Larimer F."/>
            <person name="Land M."/>
            <person name="Hauser L."/>
            <person name="Kyrpides N."/>
            <person name="Mikhailova N."/>
            <person name="Oremland R.S."/>
            <person name="Hoeft S.E."/>
            <person name="Switzer-Blum J."/>
            <person name="Kulp T."/>
            <person name="King G."/>
            <person name="Tabita R."/>
            <person name="Witte B."/>
            <person name="Santini J.M."/>
            <person name="Basu P."/>
            <person name="Hollibaugh J.T."/>
            <person name="Xie G."/>
            <person name="Stolz J.F."/>
            <person name="Richardson P."/>
        </authorList>
    </citation>
    <scope>NUCLEOTIDE SEQUENCE [LARGE SCALE GENOMIC DNA]</scope>
    <source>
        <strain evidence="7">ATCC BAA-1101 / DSM 17681 / MLHE-1</strain>
    </source>
</reference>
<dbReference type="HOGENOM" id="CLU_051999_0_0_6"/>
<dbReference type="RefSeq" id="WP_011628656.1">
    <property type="nucleotide sequence ID" value="NC_008340.1"/>
</dbReference>
<keyword evidence="1" id="KW-0436">Ligase</keyword>
<dbReference type="SUPFAM" id="SSF56059">
    <property type="entry name" value="Glutathione synthetase ATP-binding domain-like"/>
    <property type="match status" value="1"/>
</dbReference>
<dbReference type="Pfam" id="PF02786">
    <property type="entry name" value="CPSase_L_D2"/>
    <property type="match status" value="1"/>
</dbReference>
<evidence type="ECO:0000313" key="7">
    <source>
        <dbReference type="Proteomes" id="UP000001962"/>
    </source>
</evidence>
<dbReference type="PROSITE" id="PS50975">
    <property type="entry name" value="ATP_GRASP"/>
    <property type="match status" value="1"/>
</dbReference>
<dbReference type="AlphaFoldDB" id="Q0AA76"/>
<dbReference type="InterPro" id="IPR052032">
    <property type="entry name" value="ATP-dep_AA_Ligase"/>
</dbReference>
<gene>
    <name evidence="6" type="ordered locus">Mlg_0907</name>
</gene>
<evidence type="ECO:0000256" key="3">
    <source>
        <dbReference type="ARBA" id="ARBA00022840"/>
    </source>
</evidence>
<dbReference type="Gene3D" id="3.30.470.20">
    <property type="entry name" value="ATP-grasp fold, B domain"/>
    <property type="match status" value="1"/>
</dbReference>
<dbReference type="eggNOG" id="COG1181">
    <property type="taxonomic scope" value="Bacteria"/>
</dbReference>
<dbReference type="EMBL" id="CP000453">
    <property type="protein sequence ID" value="ABI56261.1"/>
    <property type="molecule type" value="Genomic_DNA"/>
</dbReference>